<dbReference type="CDD" id="cd19081">
    <property type="entry name" value="AKR_AKR9C1"/>
    <property type="match status" value="1"/>
</dbReference>
<accession>A0A7T1WSX6</accession>
<dbReference type="PANTHER" id="PTHR43364">
    <property type="entry name" value="NADH-SPECIFIC METHYLGLYOXAL REDUCTASE-RELATED"/>
    <property type="match status" value="1"/>
</dbReference>
<proteinExistence type="predicted"/>
<feature type="region of interest" description="Disordered" evidence="1">
    <location>
        <begin position="1"/>
        <end position="21"/>
    </location>
</feature>
<dbReference type="AlphaFoldDB" id="A0A7T1WSX6"/>
<dbReference type="PANTHER" id="PTHR43364:SF6">
    <property type="entry name" value="OXIDOREDUCTASE-RELATED"/>
    <property type="match status" value="1"/>
</dbReference>
<evidence type="ECO:0000256" key="1">
    <source>
        <dbReference type="SAM" id="MobiDB-lite"/>
    </source>
</evidence>
<keyword evidence="4" id="KW-1185">Reference proteome</keyword>
<dbReference type="InterPro" id="IPR050523">
    <property type="entry name" value="AKR_Detox_Biosynth"/>
</dbReference>
<dbReference type="RefSeq" id="WP_197351783.1">
    <property type="nucleotide sequence ID" value="NZ_CP048882.1"/>
</dbReference>
<dbReference type="InterPro" id="IPR020471">
    <property type="entry name" value="AKR"/>
</dbReference>
<dbReference type="InterPro" id="IPR023210">
    <property type="entry name" value="NADP_OxRdtase_dom"/>
</dbReference>
<name>A0A7T1WSX6_9ACTN</name>
<evidence type="ECO:0000259" key="2">
    <source>
        <dbReference type="Pfam" id="PF00248"/>
    </source>
</evidence>
<dbReference type="EMBL" id="CP048882">
    <property type="protein sequence ID" value="QPP07989.1"/>
    <property type="molecule type" value="Genomic_DNA"/>
</dbReference>
<evidence type="ECO:0000313" key="3">
    <source>
        <dbReference type="EMBL" id="QPP07989.1"/>
    </source>
</evidence>
<protein>
    <submittedName>
        <fullName evidence="3">Aldo/keto reductase</fullName>
    </submittedName>
</protein>
<feature type="domain" description="NADP-dependent oxidoreductase" evidence="2">
    <location>
        <begin position="30"/>
        <end position="335"/>
    </location>
</feature>
<dbReference type="GO" id="GO:0005829">
    <property type="term" value="C:cytosol"/>
    <property type="evidence" value="ECO:0007669"/>
    <property type="project" value="TreeGrafter"/>
</dbReference>
<gene>
    <name evidence="3" type="ORF">G4Z16_18030</name>
</gene>
<dbReference type="InterPro" id="IPR036812">
    <property type="entry name" value="NAD(P)_OxRdtase_dom_sf"/>
</dbReference>
<reference evidence="4" key="1">
    <citation type="submission" date="2020-02" db="EMBL/GenBank/DDBJ databases">
        <title>Streptomyces sp. ASO4wet.</title>
        <authorList>
            <person name="Risdian C."/>
            <person name="Landwehr W."/>
            <person name="Schupp P."/>
            <person name="Wink J."/>
        </authorList>
    </citation>
    <scope>NUCLEOTIDE SEQUENCE [LARGE SCALE GENOMIC DNA]</scope>
    <source>
        <strain evidence="4">ASO4wet</strain>
    </source>
</reference>
<evidence type="ECO:0000313" key="4">
    <source>
        <dbReference type="Proteomes" id="UP000595046"/>
    </source>
</evidence>
<dbReference type="Proteomes" id="UP000595046">
    <property type="component" value="Chromosome"/>
</dbReference>
<organism evidence="3 4">
    <name type="scientific">Streptomyces bathyalis</name>
    <dbReference type="NCBI Taxonomy" id="2710756"/>
    <lineage>
        <taxon>Bacteria</taxon>
        <taxon>Bacillati</taxon>
        <taxon>Actinomycetota</taxon>
        <taxon>Actinomycetes</taxon>
        <taxon>Kitasatosporales</taxon>
        <taxon>Streptomycetaceae</taxon>
        <taxon>Streptomyces</taxon>
    </lineage>
</organism>
<dbReference type="KEGG" id="sbat:G4Z16_18030"/>
<dbReference type="PRINTS" id="PR00069">
    <property type="entry name" value="ALDKETRDTASE"/>
</dbReference>
<dbReference type="GO" id="GO:0016491">
    <property type="term" value="F:oxidoreductase activity"/>
    <property type="evidence" value="ECO:0007669"/>
    <property type="project" value="InterPro"/>
</dbReference>
<dbReference type="Pfam" id="PF00248">
    <property type="entry name" value="Aldo_ket_red"/>
    <property type="match status" value="1"/>
</dbReference>
<feature type="compositionally biased region" description="Polar residues" evidence="1">
    <location>
        <begin position="1"/>
        <end position="13"/>
    </location>
</feature>
<dbReference type="Gene3D" id="3.20.20.100">
    <property type="entry name" value="NADP-dependent oxidoreductase domain"/>
    <property type="match status" value="1"/>
</dbReference>
<sequence length="336" mass="35837">MSEPNSSDPTAPTTGGLASRRPLGRLSVSPLCLGGNVFGWTADEAASFDVLDTYTAAGGNFIDTADVYSGRRHGVDGGMDSETVIGNWTAARGNRDDVVIATKVGAHPDRRGLSAANIKAAADDSLRRLRTDRIDLYYTHFDDESTEVSEIVSALDDLVRAGKVREIGASNISPERLEASLDFSAEAGAGTARYAALQPHYNLVSRDTYEGPLAELAERRQLAVMPYFALAMGFLTGKYRAEQGGSAGTGASPRAERASKYLETESGPRVLAALDRIAEARGVAHATIAIAWLLTRPTVTSPIASARSREQLLPLLALDEVRLTPEETKLLTEASE</sequence>
<dbReference type="SUPFAM" id="SSF51430">
    <property type="entry name" value="NAD(P)-linked oxidoreductase"/>
    <property type="match status" value="1"/>
</dbReference>